<dbReference type="Pfam" id="PF26369">
    <property type="entry name" value="UPF0426"/>
    <property type="match status" value="1"/>
</dbReference>
<dbReference type="AlphaFoldDB" id="A0A8K1ZXY7"/>
<sequence length="71" mass="7704">MFFDELSPLLQELIRKPVAFLGGFASGALRLSLNDDPVKSWLDREFGAPSPTTPSVDESNNGNGPQSIIIE</sequence>
<evidence type="ECO:0000313" key="2">
    <source>
        <dbReference type="EMBL" id="NCJ06177.1"/>
    </source>
</evidence>
<dbReference type="EMBL" id="WVIC01000010">
    <property type="protein sequence ID" value="NCJ06177.1"/>
    <property type="molecule type" value="Genomic_DNA"/>
</dbReference>
<evidence type="ECO:0000256" key="1">
    <source>
        <dbReference type="SAM" id="MobiDB-lite"/>
    </source>
</evidence>
<proteinExistence type="predicted"/>
<comment type="caution">
    <text evidence="2">The sequence shown here is derived from an EMBL/GenBank/DDBJ whole genome shotgun (WGS) entry which is preliminary data.</text>
</comment>
<accession>A0A8K1ZXY7</accession>
<dbReference type="Proteomes" id="UP000607397">
    <property type="component" value="Unassembled WGS sequence"/>
</dbReference>
<dbReference type="RefSeq" id="WP_161824659.1">
    <property type="nucleotide sequence ID" value="NZ_WVIC01000010.1"/>
</dbReference>
<protein>
    <submittedName>
        <fullName evidence="2">Uncharacterized protein</fullName>
    </submittedName>
</protein>
<reference evidence="2" key="1">
    <citation type="submission" date="2019-12" db="EMBL/GenBank/DDBJ databases">
        <title>High-Quality draft genome sequences of three cyanobacteria isolated from the limestone walls of the Old Cathedral of Coimbra.</title>
        <authorList>
            <person name="Tiago I."/>
            <person name="Soares F."/>
            <person name="Portugal A."/>
        </authorList>
    </citation>
    <scope>NUCLEOTIDE SEQUENCE [LARGE SCALE GENOMIC DNA]</scope>
    <source>
        <strain evidence="2">C</strain>
    </source>
</reference>
<name>A0A8K1ZXY7_9CYAN</name>
<dbReference type="PANTHER" id="PTHR35996">
    <property type="entry name" value="OSJNBA0038O10.25 PROTEIN"/>
    <property type="match status" value="1"/>
</dbReference>
<organism evidence="2 3">
    <name type="scientific">Petrachloros mirabilis ULC683</name>
    <dbReference type="NCBI Taxonomy" id="2781853"/>
    <lineage>
        <taxon>Bacteria</taxon>
        <taxon>Bacillati</taxon>
        <taxon>Cyanobacteriota</taxon>
        <taxon>Cyanophyceae</taxon>
        <taxon>Synechococcales</taxon>
        <taxon>Petrachlorosaceae</taxon>
        <taxon>Petrachloros</taxon>
        <taxon>Petrachloros mirabilis</taxon>
    </lineage>
</organism>
<feature type="compositionally biased region" description="Polar residues" evidence="1">
    <location>
        <begin position="53"/>
        <end position="71"/>
    </location>
</feature>
<evidence type="ECO:0000313" key="3">
    <source>
        <dbReference type="Proteomes" id="UP000607397"/>
    </source>
</evidence>
<feature type="region of interest" description="Disordered" evidence="1">
    <location>
        <begin position="42"/>
        <end position="71"/>
    </location>
</feature>
<keyword evidence="3" id="KW-1185">Reference proteome</keyword>
<dbReference type="PANTHER" id="PTHR35996:SF1">
    <property type="entry name" value="OS04G0528100 PROTEIN"/>
    <property type="match status" value="1"/>
</dbReference>
<gene>
    <name evidence="2" type="ORF">GS597_06525</name>
</gene>
<dbReference type="InterPro" id="IPR040278">
    <property type="entry name" value="UPF0426"/>
</dbReference>